<dbReference type="InterPro" id="IPR013087">
    <property type="entry name" value="Znf_C2H2_type"/>
</dbReference>
<dbReference type="GO" id="GO:0000977">
    <property type="term" value="F:RNA polymerase II transcription regulatory region sequence-specific DNA binding"/>
    <property type="evidence" value="ECO:0007669"/>
    <property type="project" value="TreeGrafter"/>
</dbReference>
<protein>
    <submittedName>
        <fullName evidence="11">Zinc finger protein 91 isoform X1</fullName>
    </submittedName>
</protein>
<feature type="domain" description="C2H2-type" evidence="9">
    <location>
        <begin position="601"/>
        <end position="629"/>
    </location>
</feature>
<keyword evidence="4 7" id="KW-0863">Zinc-finger</keyword>
<evidence type="ECO:0000256" key="3">
    <source>
        <dbReference type="ARBA" id="ARBA00022737"/>
    </source>
</evidence>
<reference evidence="11" key="1">
    <citation type="submission" date="2025-08" db="UniProtKB">
        <authorList>
            <consortium name="RefSeq"/>
        </authorList>
    </citation>
    <scope>IDENTIFICATION</scope>
    <source>
        <tissue evidence="11">Whole organism</tissue>
    </source>
</reference>
<proteinExistence type="predicted"/>
<dbReference type="GO" id="GO:0000981">
    <property type="term" value="F:DNA-binding transcription factor activity, RNA polymerase II-specific"/>
    <property type="evidence" value="ECO:0007669"/>
    <property type="project" value="TreeGrafter"/>
</dbReference>
<evidence type="ECO:0000256" key="2">
    <source>
        <dbReference type="ARBA" id="ARBA00022723"/>
    </source>
</evidence>
<dbReference type="KEGG" id="hazt:108682880"/>
<name>A0A8B7PQT1_HYAAZ</name>
<comment type="subcellular location">
    <subcellularLocation>
        <location evidence="1">Nucleus</location>
    </subcellularLocation>
</comment>
<feature type="compositionally biased region" description="Basic residues" evidence="8">
    <location>
        <begin position="911"/>
        <end position="920"/>
    </location>
</feature>
<evidence type="ECO:0000313" key="10">
    <source>
        <dbReference type="Proteomes" id="UP000694843"/>
    </source>
</evidence>
<dbReference type="OMA" id="NIFRTEH"/>
<dbReference type="PROSITE" id="PS50157">
    <property type="entry name" value="ZINC_FINGER_C2H2_2"/>
    <property type="match status" value="6"/>
</dbReference>
<feature type="domain" description="C2H2-type" evidence="9">
    <location>
        <begin position="630"/>
        <end position="657"/>
    </location>
</feature>
<sequence length="934" mass="105973">MNKMQPNEFQSNFLHSHDQAVPRPPHEQLEEQRFQLKKILEEHRQREANEEDGIFSCFNGNLITPCQIVISLETHNSKLEAPTEENSLGPSFETLVPVQLSNVNAESDQCNERVEPAISCFSPKSCTPSLFQQTQFVSSNIQQANLCYNSEYVAPTTSNAPCYILPGPCGASVNNAAAESNKLSITLYQSHIDEDSSALNVDLPSLNYNHYDNKLYSHAIPGDCSKHPCTGNLVNTNDAKVIQTQTVTQSANLSVKASDFVASGNLNDTERFSAESTSFYIPPNQCEEAVLTADSATTGGVDVQQPASDEEPYSSFVSSSTSQNFDKPVQSFNEKTKEENVILIGPDSLAIPMKHSKRKKVKSGIKNMLVKKQLMLNCEWADCTSTFYVSKEFHEHIDFHLNNLDEDEEMVEYLCPWLLCGSTWHNCESLIRHILFHAFHTQLKAQGLQIRELESLPNCFLDAERRNLVPQIPCMFECRFNDCKELFQSAQKFYLHTAFHFNSALCINKDGKSYFKCEWRDCNVLHSRLSKLKEHSLSHTQEKVVACPNCGSMFSCKARFHDHLLKQISHQDMRYQCSCCGRKYPTERLLRDHVRQHINHYKCPHCEMTCASQSNLDTHILYRHSSRKPHPCAHCNKAFKQLEDLERHLISHTENKLFKCDYPDCDYCCKCSATLDLHIKKKHLQIKVVYACHLCPCERTRGSALSQHLMKVHSLSWPTGHSKFFYRCDSEGKFRLQTVRFESLELEEGMDRYVELEEGTDRNAADRASSNEPYLPNQSPHDHNESQMAESSSKKSPAKANPNKKWSTKMKPARTSNKTKPKKRKCEVTKSKVKDEGAKNVSKSKSSSSLIKKLRQSRISPKARAASKVEKASSLKVADTRRTNAKSSPSNTTTNRCRKRKADEDPNSVMRVKKSRKKGLRGSISIDSPPHASM</sequence>
<dbReference type="GeneID" id="108682880"/>
<evidence type="ECO:0000313" key="11">
    <source>
        <dbReference type="RefSeq" id="XP_018027617.1"/>
    </source>
</evidence>
<dbReference type="FunFam" id="3.30.160.60:FF:000145">
    <property type="entry name" value="Zinc finger protein 574"/>
    <property type="match status" value="1"/>
</dbReference>
<feature type="domain" description="C2H2-type" evidence="9">
    <location>
        <begin position="575"/>
        <end position="602"/>
    </location>
</feature>
<gene>
    <name evidence="11" type="primary">LOC108682880</name>
</gene>
<dbReference type="SUPFAM" id="SSF57667">
    <property type="entry name" value="beta-beta-alpha zinc fingers"/>
    <property type="match status" value="2"/>
</dbReference>
<organism evidence="10 11">
    <name type="scientific">Hyalella azteca</name>
    <name type="common">Amphipod</name>
    <dbReference type="NCBI Taxonomy" id="294128"/>
    <lineage>
        <taxon>Eukaryota</taxon>
        <taxon>Metazoa</taxon>
        <taxon>Ecdysozoa</taxon>
        <taxon>Arthropoda</taxon>
        <taxon>Crustacea</taxon>
        <taxon>Multicrustacea</taxon>
        <taxon>Malacostraca</taxon>
        <taxon>Eumalacostraca</taxon>
        <taxon>Peracarida</taxon>
        <taxon>Amphipoda</taxon>
        <taxon>Senticaudata</taxon>
        <taxon>Talitrida</taxon>
        <taxon>Talitroidea</taxon>
        <taxon>Hyalellidae</taxon>
        <taxon>Hyalella</taxon>
    </lineage>
</organism>
<feature type="domain" description="C2H2-type" evidence="9">
    <location>
        <begin position="515"/>
        <end position="544"/>
    </location>
</feature>
<dbReference type="InterPro" id="IPR036236">
    <property type="entry name" value="Znf_C2H2_sf"/>
</dbReference>
<dbReference type="OrthoDB" id="10260596at2759"/>
<keyword evidence="6" id="KW-0539">Nucleus</keyword>
<evidence type="ECO:0000256" key="7">
    <source>
        <dbReference type="PROSITE-ProRule" id="PRU00042"/>
    </source>
</evidence>
<feature type="compositionally biased region" description="Basic residues" evidence="8">
    <location>
        <begin position="806"/>
        <end position="825"/>
    </location>
</feature>
<keyword evidence="2" id="KW-0479">Metal-binding</keyword>
<evidence type="ECO:0000256" key="1">
    <source>
        <dbReference type="ARBA" id="ARBA00004123"/>
    </source>
</evidence>
<dbReference type="PANTHER" id="PTHR24379:SF127">
    <property type="entry name" value="BLOODY FINGERS-RELATED"/>
    <property type="match status" value="1"/>
</dbReference>
<feature type="domain" description="C2H2-type" evidence="9">
    <location>
        <begin position="413"/>
        <end position="445"/>
    </location>
</feature>
<dbReference type="GO" id="GO:0008270">
    <property type="term" value="F:zinc ion binding"/>
    <property type="evidence" value="ECO:0007669"/>
    <property type="project" value="UniProtKB-KW"/>
</dbReference>
<dbReference type="PANTHER" id="PTHR24379">
    <property type="entry name" value="KRAB AND ZINC FINGER DOMAIN-CONTAINING"/>
    <property type="match status" value="1"/>
</dbReference>
<feature type="compositionally biased region" description="Low complexity" evidence="8">
    <location>
        <begin position="794"/>
        <end position="805"/>
    </location>
</feature>
<evidence type="ECO:0000256" key="4">
    <source>
        <dbReference type="ARBA" id="ARBA00022771"/>
    </source>
</evidence>
<keyword evidence="3" id="KW-0677">Repeat</keyword>
<accession>A0A8B7PQT1</accession>
<feature type="region of interest" description="Disordered" evidence="8">
    <location>
        <begin position="759"/>
        <end position="934"/>
    </location>
</feature>
<feature type="compositionally biased region" description="Polar residues" evidence="8">
    <location>
        <begin position="885"/>
        <end position="895"/>
    </location>
</feature>
<dbReference type="SMART" id="SM00355">
    <property type="entry name" value="ZnF_C2H2"/>
    <property type="match status" value="10"/>
</dbReference>
<dbReference type="Proteomes" id="UP000694843">
    <property type="component" value="Unplaced"/>
</dbReference>
<keyword evidence="5" id="KW-0862">Zinc</keyword>
<evidence type="ECO:0000256" key="8">
    <source>
        <dbReference type="SAM" id="MobiDB-lite"/>
    </source>
</evidence>
<dbReference type="Gene3D" id="3.30.160.60">
    <property type="entry name" value="Classic Zinc Finger"/>
    <property type="match status" value="3"/>
</dbReference>
<feature type="compositionally biased region" description="Basic and acidic residues" evidence="8">
    <location>
        <begin position="867"/>
        <end position="882"/>
    </location>
</feature>
<dbReference type="RefSeq" id="XP_018027617.1">
    <property type="nucleotide sequence ID" value="XM_018172128.2"/>
</dbReference>
<dbReference type="PROSITE" id="PS00028">
    <property type="entry name" value="ZINC_FINGER_C2H2_1"/>
    <property type="match status" value="7"/>
</dbReference>
<dbReference type="GO" id="GO:0005634">
    <property type="term" value="C:nucleus"/>
    <property type="evidence" value="ECO:0007669"/>
    <property type="project" value="UniProtKB-SubCell"/>
</dbReference>
<feature type="compositionally biased region" description="Polar residues" evidence="8">
    <location>
        <begin position="768"/>
        <end position="779"/>
    </location>
</feature>
<feature type="compositionally biased region" description="Basic and acidic residues" evidence="8">
    <location>
        <begin position="826"/>
        <end position="838"/>
    </location>
</feature>
<evidence type="ECO:0000259" key="9">
    <source>
        <dbReference type="PROSITE" id="PS50157"/>
    </source>
</evidence>
<evidence type="ECO:0000256" key="5">
    <source>
        <dbReference type="ARBA" id="ARBA00022833"/>
    </source>
</evidence>
<feature type="domain" description="C2H2-type" evidence="9">
    <location>
        <begin position="690"/>
        <end position="718"/>
    </location>
</feature>
<dbReference type="AlphaFoldDB" id="A0A8B7PQT1"/>
<evidence type="ECO:0000256" key="6">
    <source>
        <dbReference type="ARBA" id="ARBA00023242"/>
    </source>
</evidence>
<feature type="region of interest" description="Disordered" evidence="8">
    <location>
        <begin position="302"/>
        <end position="327"/>
    </location>
</feature>
<keyword evidence="10" id="KW-1185">Reference proteome</keyword>